<evidence type="ECO:0000313" key="2">
    <source>
        <dbReference type="Proteomes" id="UP001157502"/>
    </source>
</evidence>
<reference evidence="1" key="1">
    <citation type="submission" date="2021-05" db="EMBL/GenBank/DDBJ databases">
        <authorList>
            <person name="Pan Q."/>
            <person name="Jouanno E."/>
            <person name="Zahm M."/>
            <person name="Klopp C."/>
            <person name="Cabau C."/>
            <person name="Louis A."/>
            <person name="Berthelot C."/>
            <person name="Parey E."/>
            <person name="Roest Crollius H."/>
            <person name="Montfort J."/>
            <person name="Robinson-Rechavi M."/>
            <person name="Bouchez O."/>
            <person name="Lampietro C."/>
            <person name="Lopez Roques C."/>
            <person name="Donnadieu C."/>
            <person name="Postlethwait J."/>
            <person name="Bobe J."/>
            <person name="Dillon D."/>
            <person name="Chandos A."/>
            <person name="von Hippel F."/>
            <person name="Guiguen Y."/>
        </authorList>
    </citation>
    <scope>NUCLEOTIDE SEQUENCE</scope>
    <source>
        <strain evidence="1">YG-Jan2019</strain>
    </source>
</reference>
<gene>
    <name evidence="1" type="ORF">DPEC_G00148790</name>
</gene>
<name>A0ACC2GIG8_DALPE</name>
<accession>A0ACC2GIG8</accession>
<organism evidence="1 2">
    <name type="scientific">Dallia pectoralis</name>
    <name type="common">Alaska blackfish</name>
    <dbReference type="NCBI Taxonomy" id="75939"/>
    <lineage>
        <taxon>Eukaryota</taxon>
        <taxon>Metazoa</taxon>
        <taxon>Chordata</taxon>
        <taxon>Craniata</taxon>
        <taxon>Vertebrata</taxon>
        <taxon>Euteleostomi</taxon>
        <taxon>Actinopterygii</taxon>
        <taxon>Neopterygii</taxon>
        <taxon>Teleostei</taxon>
        <taxon>Protacanthopterygii</taxon>
        <taxon>Esociformes</taxon>
        <taxon>Umbridae</taxon>
        <taxon>Dallia</taxon>
    </lineage>
</organism>
<keyword evidence="2" id="KW-1185">Reference proteome</keyword>
<dbReference type="EMBL" id="CM055739">
    <property type="protein sequence ID" value="KAJ8003484.1"/>
    <property type="molecule type" value="Genomic_DNA"/>
</dbReference>
<comment type="caution">
    <text evidence="1">The sequence shown here is derived from an EMBL/GenBank/DDBJ whole genome shotgun (WGS) entry which is preliminary data.</text>
</comment>
<sequence>MADSKTPLPEQDIEKKREETRKIFAIEYAQESSDKYDSRDVDRLQKDDVLIDGYLDCCHFVIEETLKMIDDSLQWRKEFNLNDINESSVQKCLLESGVIYLHGYDKEGNRLFWFRVKLHVKDAKMLTEKKRYVAFWLENHVRREPGTPLTVIFDMSEAGLNSIDMDFIRYIISCFQVYYPKLLSKMLMYELPWIMNAAWKMVKAMLSQEVVDTLLFVSRSEIQNHVEKEHLPPSMGGTDPFKFTYPPVSDDFQNPISETGQEEDAETRDDDLETKDTSDQNLLALKTRKVSSAEDWDKDTVNMWKGSRRPSAAFKGTLLHISPAEDLCFGPGDSEKRCLISLSNVSKNPVAFKVRTTAPEKYRVKPSSSSCGPGTSGTIAVSLYGGSLCCPQDRFLIMAAEMDPSSDGGNADLTQFWKAVPKPKIMMHRLRCHMTENLNTALSPISDRPYRMESIGHQDMHSTLFQLMASSSRLEENIDRCLRWQKVLAVLEYCKDKQQKWIDS</sequence>
<evidence type="ECO:0000313" key="1">
    <source>
        <dbReference type="EMBL" id="KAJ8003484.1"/>
    </source>
</evidence>
<proteinExistence type="predicted"/>
<protein>
    <submittedName>
        <fullName evidence="1">Uncharacterized protein</fullName>
    </submittedName>
</protein>
<dbReference type="Proteomes" id="UP001157502">
    <property type="component" value="Chromosome 12"/>
</dbReference>